<organism evidence="2 3">
    <name type="scientific">Patagioenas fasciata monilis</name>
    <dbReference type="NCBI Taxonomy" id="372326"/>
    <lineage>
        <taxon>Eukaryota</taxon>
        <taxon>Metazoa</taxon>
        <taxon>Chordata</taxon>
        <taxon>Craniata</taxon>
        <taxon>Vertebrata</taxon>
        <taxon>Euteleostomi</taxon>
        <taxon>Archelosauria</taxon>
        <taxon>Archosauria</taxon>
        <taxon>Dinosauria</taxon>
        <taxon>Saurischia</taxon>
        <taxon>Theropoda</taxon>
        <taxon>Coelurosauria</taxon>
        <taxon>Aves</taxon>
        <taxon>Neognathae</taxon>
        <taxon>Neoaves</taxon>
        <taxon>Columbimorphae</taxon>
        <taxon>Columbiformes</taxon>
        <taxon>Columbidae</taxon>
        <taxon>Patagioenas</taxon>
    </lineage>
</organism>
<gene>
    <name evidence="2" type="ORF">AV530_003964</name>
</gene>
<dbReference type="EMBL" id="LSYS01006249">
    <property type="protein sequence ID" value="OPJ75516.1"/>
    <property type="molecule type" value="Genomic_DNA"/>
</dbReference>
<reference evidence="2 3" key="1">
    <citation type="submission" date="2016-02" db="EMBL/GenBank/DDBJ databases">
        <title>Band-tailed pigeon sequencing and assembly.</title>
        <authorList>
            <person name="Soares A.E."/>
            <person name="Novak B.J."/>
            <person name="Rice E.S."/>
            <person name="O'Connell B."/>
            <person name="Chang D."/>
            <person name="Weber S."/>
            <person name="Shapiro B."/>
        </authorList>
    </citation>
    <scope>NUCLEOTIDE SEQUENCE [LARGE SCALE GENOMIC DNA]</scope>
    <source>
        <strain evidence="2">BTP2013</strain>
        <tissue evidence="2">Blood</tissue>
    </source>
</reference>
<sequence>MQPSCVQDRRTRHRGCRQEESETIQFWYSDSNRAGGTFSLILHGPLQPIMQVNPRGREMIPSADSKAPACAPGPRVSPL</sequence>
<feature type="region of interest" description="Disordered" evidence="1">
    <location>
        <begin position="58"/>
        <end position="79"/>
    </location>
</feature>
<evidence type="ECO:0000313" key="2">
    <source>
        <dbReference type="EMBL" id="OPJ75516.1"/>
    </source>
</evidence>
<proteinExistence type="predicted"/>
<protein>
    <submittedName>
        <fullName evidence="2">Uncharacterized protein</fullName>
    </submittedName>
</protein>
<comment type="caution">
    <text evidence="2">The sequence shown here is derived from an EMBL/GenBank/DDBJ whole genome shotgun (WGS) entry which is preliminary data.</text>
</comment>
<keyword evidence="3" id="KW-1185">Reference proteome</keyword>
<name>A0A1V4JTH1_PATFA</name>
<evidence type="ECO:0000313" key="3">
    <source>
        <dbReference type="Proteomes" id="UP000190648"/>
    </source>
</evidence>
<dbReference type="Proteomes" id="UP000190648">
    <property type="component" value="Unassembled WGS sequence"/>
</dbReference>
<accession>A0A1V4JTH1</accession>
<dbReference type="AlphaFoldDB" id="A0A1V4JTH1"/>
<evidence type="ECO:0000256" key="1">
    <source>
        <dbReference type="SAM" id="MobiDB-lite"/>
    </source>
</evidence>